<sequence>MTTLRWELFLTEDPRRGTYDLGIAYEAPGNQKTEREARKIAAFRRLHKQCIGDKIKGPVKKGTFATEEWKDGSLVINGACIRKLTKIVTQTRYSGATQLVSYKLYFDSLQDANRLASVVGFASYPSVENGRWFFTMPTRIRDDTDEWESYLNPAKEREKSRQQPGH</sequence>
<keyword evidence="2" id="KW-1185">Reference proteome</keyword>
<dbReference type="EMBL" id="JAUTDP010000003">
    <property type="protein sequence ID" value="KAK3400738.1"/>
    <property type="molecule type" value="Genomic_DNA"/>
</dbReference>
<dbReference type="AlphaFoldDB" id="A0AAE0PIP9"/>
<reference evidence="1" key="1">
    <citation type="journal article" date="2023" name="Mol. Phylogenet. Evol.">
        <title>Genome-scale phylogeny and comparative genomics of the fungal order Sordariales.</title>
        <authorList>
            <person name="Hensen N."/>
            <person name="Bonometti L."/>
            <person name="Westerberg I."/>
            <person name="Brannstrom I.O."/>
            <person name="Guillou S."/>
            <person name="Cros-Aarteil S."/>
            <person name="Calhoun S."/>
            <person name="Haridas S."/>
            <person name="Kuo A."/>
            <person name="Mondo S."/>
            <person name="Pangilinan J."/>
            <person name="Riley R."/>
            <person name="LaButti K."/>
            <person name="Andreopoulos B."/>
            <person name="Lipzen A."/>
            <person name="Chen C."/>
            <person name="Yan M."/>
            <person name="Daum C."/>
            <person name="Ng V."/>
            <person name="Clum A."/>
            <person name="Steindorff A."/>
            <person name="Ohm R.A."/>
            <person name="Martin F."/>
            <person name="Silar P."/>
            <person name="Natvig D.O."/>
            <person name="Lalanne C."/>
            <person name="Gautier V."/>
            <person name="Ament-Velasquez S.L."/>
            <person name="Kruys A."/>
            <person name="Hutchinson M.I."/>
            <person name="Powell A.J."/>
            <person name="Barry K."/>
            <person name="Miller A.N."/>
            <person name="Grigoriev I.V."/>
            <person name="Debuchy R."/>
            <person name="Gladieux P."/>
            <person name="Hiltunen Thoren M."/>
            <person name="Johannesson H."/>
        </authorList>
    </citation>
    <scope>NUCLEOTIDE SEQUENCE</scope>
    <source>
        <strain evidence="1">FGSC 1904</strain>
    </source>
</reference>
<accession>A0AAE0PIP9</accession>
<proteinExistence type="predicted"/>
<evidence type="ECO:0000313" key="2">
    <source>
        <dbReference type="Proteomes" id="UP001281003"/>
    </source>
</evidence>
<organism evidence="1 2">
    <name type="scientific">Sordaria brevicollis</name>
    <dbReference type="NCBI Taxonomy" id="83679"/>
    <lineage>
        <taxon>Eukaryota</taxon>
        <taxon>Fungi</taxon>
        <taxon>Dikarya</taxon>
        <taxon>Ascomycota</taxon>
        <taxon>Pezizomycotina</taxon>
        <taxon>Sordariomycetes</taxon>
        <taxon>Sordariomycetidae</taxon>
        <taxon>Sordariales</taxon>
        <taxon>Sordariaceae</taxon>
        <taxon>Sordaria</taxon>
    </lineage>
</organism>
<evidence type="ECO:0000313" key="1">
    <source>
        <dbReference type="EMBL" id="KAK3400738.1"/>
    </source>
</evidence>
<protein>
    <submittedName>
        <fullName evidence="1">Uncharacterized protein</fullName>
    </submittedName>
</protein>
<dbReference type="Proteomes" id="UP001281003">
    <property type="component" value="Unassembled WGS sequence"/>
</dbReference>
<name>A0AAE0PIP9_SORBR</name>
<comment type="caution">
    <text evidence="1">The sequence shown here is derived from an EMBL/GenBank/DDBJ whole genome shotgun (WGS) entry which is preliminary data.</text>
</comment>
<gene>
    <name evidence="1" type="ORF">B0T20DRAFT_347475</name>
</gene>
<reference evidence="1" key="2">
    <citation type="submission" date="2023-07" db="EMBL/GenBank/DDBJ databases">
        <authorList>
            <consortium name="Lawrence Berkeley National Laboratory"/>
            <person name="Haridas S."/>
            <person name="Hensen N."/>
            <person name="Bonometti L."/>
            <person name="Westerberg I."/>
            <person name="Brannstrom I.O."/>
            <person name="Guillou S."/>
            <person name="Cros-Aarteil S."/>
            <person name="Calhoun S."/>
            <person name="Kuo A."/>
            <person name="Mondo S."/>
            <person name="Pangilinan J."/>
            <person name="Riley R."/>
            <person name="LaButti K."/>
            <person name="Andreopoulos B."/>
            <person name="Lipzen A."/>
            <person name="Chen C."/>
            <person name="Yanf M."/>
            <person name="Daum C."/>
            <person name="Ng V."/>
            <person name="Clum A."/>
            <person name="Steindorff A."/>
            <person name="Ohm R."/>
            <person name="Martin F."/>
            <person name="Silar P."/>
            <person name="Natvig D."/>
            <person name="Lalanne C."/>
            <person name="Gautier V."/>
            <person name="Ament-velasquez S.L."/>
            <person name="Kruys A."/>
            <person name="Hutchinson M.I."/>
            <person name="Powell A.J."/>
            <person name="Barry K."/>
            <person name="Miller A.N."/>
            <person name="Grigoriev I.V."/>
            <person name="Debuchy R."/>
            <person name="Gladieux P."/>
            <person name="Thoren M.H."/>
            <person name="Johannesson H."/>
        </authorList>
    </citation>
    <scope>NUCLEOTIDE SEQUENCE</scope>
    <source>
        <strain evidence="1">FGSC 1904</strain>
    </source>
</reference>